<dbReference type="CDD" id="cd18139">
    <property type="entry name" value="HLD_clamp_RarA"/>
    <property type="match status" value="1"/>
</dbReference>
<sequence>MSQKPLAERIRPQTLDDLIGQEHLVGKNGVLRRAIESGGIPSMILWGPPGVGKTTIANIIANTVKAPFIPLSAISSGVKEIREVIQRAKFQSKTILFIDEIHRFNKSQQDALLGAVEKGDVTLIGATTENPSFEVNSALLSRSQVYTLKALSKEDLLRLVESAIQKDKILSQKTVHLKETQALFSISGGDARKLLNLLDLVVENLGGEEVEITDDKVIDIAQQRVAIYDKSGEQHYDIISAFIKSIRGSDPNAAVYYLARMIEGGEDIKFIARRLVILASEDIGNANPTALVIATNAFQAVSMIGYPEGRIILSQCVTYLAASAKSNAAYMAINEAQALVRQTGDLQVPLPIRNAPTKLMKEEGYGKGYKYSHDFPGNFVNQEFMPAEIKGTKLYDPGKNPREEEMRKRLQAMWKEKYGY</sequence>
<dbReference type="FunFam" id="1.20.272.10:FF:000001">
    <property type="entry name" value="Putative AAA family ATPase"/>
    <property type="match status" value="1"/>
</dbReference>
<evidence type="ECO:0000313" key="8">
    <source>
        <dbReference type="EMBL" id="KOF02894.1"/>
    </source>
</evidence>
<comment type="function">
    <text evidence="1">DNA-dependent ATPase that plays important roles in cellular responses to stalled DNA replication processes.</text>
</comment>
<keyword evidence="4" id="KW-0235">DNA replication</keyword>
<dbReference type="InterPro" id="IPR051314">
    <property type="entry name" value="AAA_ATPase_RarA/MGS1/WRNIP1"/>
</dbReference>
<evidence type="ECO:0000256" key="4">
    <source>
        <dbReference type="ARBA" id="ARBA00022705"/>
    </source>
</evidence>
<keyword evidence="6" id="KW-0067">ATP-binding</keyword>
<keyword evidence="5" id="KW-0547">Nucleotide-binding</keyword>
<dbReference type="Gene3D" id="1.20.272.10">
    <property type="match status" value="1"/>
</dbReference>
<dbReference type="InterPro" id="IPR027417">
    <property type="entry name" value="P-loop_NTPase"/>
</dbReference>
<dbReference type="InterPro" id="IPR003959">
    <property type="entry name" value="ATPase_AAA_core"/>
</dbReference>
<evidence type="ECO:0000256" key="6">
    <source>
        <dbReference type="ARBA" id="ARBA00022840"/>
    </source>
</evidence>
<dbReference type="EMBL" id="JSVA01000010">
    <property type="protein sequence ID" value="KOF02894.1"/>
    <property type="molecule type" value="Genomic_DNA"/>
</dbReference>
<dbReference type="InterPro" id="IPR003593">
    <property type="entry name" value="AAA+_ATPase"/>
</dbReference>
<evidence type="ECO:0000256" key="2">
    <source>
        <dbReference type="ARBA" id="ARBA00008959"/>
    </source>
</evidence>
<dbReference type="GO" id="GO:0006261">
    <property type="term" value="P:DNA-templated DNA replication"/>
    <property type="evidence" value="ECO:0007669"/>
    <property type="project" value="TreeGrafter"/>
</dbReference>
<dbReference type="FunFam" id="3.40.50.300:FF:000137">
    <property type="entry name" value="Replication-associated recombination protein A"/>
    <property type="match status" value="1"/>
</dbReference>
<organism evidence="8 9">
    <name type="scientific">Roseivirga seohaensis subsp. aquiponti</name>
    <dbReference type="NCBI Taxonomy" id="1566026"/>
    <lineage>
        <taxon>Bacteria</taxon>
        <taxon>Pseudomonadati</taxon>
        <taxon>Bacteroidota</taxon>
        <taxon>Cytophagia</taxon>
        <taxon>Cytophagales</taxon>
        <taxon>Roseivirgaceae</taxon>
        <taxon>Roseivirga</taxon>
    </lineage>
</organism>
<dbReference type="Pfam" id="PF12002">
    <property type="entry name" value="MgsA_C"/>
    <property type="match status" value="1"/>
</dbReference>
<proteinExistence type="inferred from homology"/>
<dbReference type="GO" id="GO:0017116">
    <property type="term" value="F:single-stranded DNA helicase activity"/>
    <property type="evidence" value="ECO:0007669"/>
    <property type="project" value="TreeGrafter"/>
</dbReference>
<reference evidence="9" key="1">
    <citation type="submission" date="2014-11" db="EMBL/GenBank/DDBJ databases">
        <title>Genome sequencing of Roseivirga sp. D-25.</title>
        <authorList>
            <person name="Selvaratnam C."/>
            <person name="Thevarajoo S."/>
            <person name="Goh K.M."/>
            <person name="Eee R."/>
            <person name="Chan K.-G."/>
            <person name="Chong C.S."/>
        </authorList>
    </citation>
    <scope>NUCLEOTIDE SEQUENCE [LARGE SCALE GENOMIC DNA]</scope>
    <source>
        <strain evidence="9">D-25</strain>
    </source>
</reference>
<dbReference type="SUPFAM" id="SSF48019">
    <property type="entry name" value="post-AAA+ oligomerization domain-like"/>
    <property type="match status" value="1"/>
</dbReference>
<dbReference type="RefSeq" id="WP_053223852.1">
    <property type="nucleotide sequence ID" value="NZ_JSVA01000010.1"/>
</dbReference>
<dbReference type="Pfam" id="PF16193">
    <property type="entry name" value="AAA_assoc_2"/>
    <property type="match status" value="1"/>
</dbReference>
<gene>
    <name evidence="8" type="ORF">OB69_10765</name>
</gene>
<evidence type="ECO:0000313" key="9">
    <source>
        <dbReference type="Proteomes" id="UP000036908"/>
    </source>
</evidence>
<dbReference type="FunFam" id="1.10.3710.10:FF:000004">
    <property type="entry name" value="Putative ATPase, AAA family"/>
    <property type="match status" value="1"/>
</dbReference>
<accession>A0A0L8AKH9</accession>
<dbReference type="InterPro" id="IPR021886">
    <property type="entry name" value="MgsA_C"/>
</dbReference>
<evidence type="ECO:0000256" key="3">
    <source>
        <dbReference type="ARBA" id="ARBA00020776"/>
    </source>
</evidence>
<dbReference type="PATRIC" id="fig|1566026.4.peg.435"/>
<dbReference type="PANTHER" id="PTHR13779">
    <property type="entry name" value="WERNER HELICASE-INTERACTING PROTEIN 1 FAMILY MEMBER"/>
    <property type="match status" value="1"/>
</dbReference>
<dbReference type="InterPro" id="IPR032423">
    <property type="entry name" value="AAA_assoc_2"/>
</dbReference>
<dbReference type="Gene3D" id="3.40.50.300">
    <property type="entry name" value="P-loop containing nucleotide triphosphate hydrolases"/>
    <property type="match status" value="1"/>
</dbReference>
<dbReference type="SUPFAM" id="SSF52540">
    <property type="entry name" value="P-loop containing nucleoside triphosphate hydrolases"/>
    <property type="match status" value="1"/>
</dbReference>
<dbReference type="OrthoDB" id="9778364at2"/>
<name>A0A0L8AKH9_9BACT</name>
<keyword evidence="9" id="KW-1185">Reference proteome</keyword>
<dbReference type="SMART" id="SM00382">
    <property type="entry name" value="AAA"/>
    <property type="match status" value="1"/>
</dbReference>
<evidence type="ECO:0000259" key="7">
    <source>
        <dbReference type="SMART" id="SM00382"/>
    </source>
</evidence>
<dbReference type="Gene3D" id="1.10.8.60">
    <property type="match status" value="1"/>
</dbReference>
<evidence type="ECO:0000256" key="1">
    <source>
        <dbReference type="ARBA" id="ARBA00002393"/>
    </source>
</evidence>
<dbReference type="GO" id="GO:0008047">
    <property type="term" value="F:enzyme activator activity"/>
    <property type="evidence" value="ECO:0007669"/>
    <property type="project" value="TreeGrafter"/>
</dbReference>
<dbReference type="CDD" id="cd00009">
    <property type="entry name" value="AAA"/>
    <property type="match status" value="1"/>
</dbReference>
<dbReference type="GO" id="GO:0003677">
    <property type="term" value="F:DNA binding"/>
    <property type="evidence" value="ECO:0007669"/>
    <property type="project" value="InterPro"/>
</dbReference>
<dbReference type="Pfam" id="PF00004">
    <property type="entry name" value="AAA"/>
    <property type="match status" value="1"/>
</dbReference>
<dbReference type="PANTHER" id="PTHR13779:SF7">
    <property type="entry name" value="ATPASE WRNIP1"/>
    <property type="match status" value="1"/>
</dbReference>
<dbReference type="AlphaFoldDB" id="A0A0L8AKH9"/>
<comment type="caution">
    <text evidence="8">The sequence shown here is derived from an EMBL/GenBank/DDBJ whole genome shotgun (WGS) entry which is preliminary data.</text>
</comment>
<evidence type="ECO:0000256" key="5">
    <source>
        <dbReference type="ARBA" id="ARBA00022741"/>
    </source>
</evidence>
<feature type="domain" description="AAA+ ATPase" evidence="7">
    <location>
        <begin position="39"/>
        <end position="151"/>
    </location>
</feature>
<protein>
    <recommendedName>
        <fullName evidence="3">Replication-associated recombination protein A</fullName>
    </recommendedName>
</protein>
<dbReference type="GO" id="GO:0005524">
    <property type="term" value="F:ATP binding"/>
    <property type="evidence" value="ECO:0007669"/>
    <property type="project" value="UniProtKB-KW"/>
</dbReference>
<dbReference type="Proteomes" id="UP000036908">
    <property type="component" value="Unassembled WGS sequence"/>
</dbReference>
<dbReference type="GO" id="GO:0000731">
    <property type="term" value="P:DNA synthesis involved in DNA repair"/>
    <property type="evidence" value="ECO:0007669"/>
    <property type="project" value="TreeGrafter"/>
</dbReference>
<dbReference type="GO" id="GO:0016887">
    <property type="term" value="F:ATP hydrolysis activity"/>
    <property type="evidence" value="ECO:0007669"/>
    <property type="project" value="InterPro"/>
</dbReference>
<comment type="similarity">
    <text evidence="2">Belongs to the AAA ATPase family. RarA/MGS1/WRNIP1 subfamily.</text>
</comment>
<dbReference type="InterPro" id="IPR008921">
    <property type="entry name" value="DNA_pol3_clamp-load_cplx_C"/>
</dbReference>
<dbReference type="Gene3D" id="1.10.3710.10">
    <property type="entry name" value="DNA polymerase III clamp loader subunits, C-terminal domain"/>
    <property type="match status" value="1"/>
</dbReference>